<reference evidence="2" key="2">
    <citation type="submission" date="2021-08" db="EMBL/GenBank/DDBJ databases">
        <authorList>
            <person name="Tani A."/>
            <person name="Ola A."/>
            <person name="Ogura Y."/>
            <person name="Katsura K."/>
            <person name="Hayashi T."/>
        </authorList>
    </citation>
    <scope>NUCLEOTIDE SEQUENCE</scope>
    <source>
        <strain evidence="2">DSM 16372</strain>
    </source>
</reference>
<comment type="caution">
    <text evidence="2">The sequence shown here is derived from an EMBL/GenBank/DDBJ whole genome shotgun (WGS) entry which is preliminary data.</text>
</comment>
<dbReference type="EMBL" id="BPQO01000004">
    <property type="protein sequence ID" value="GJD87648.1"/>
    <property type="molecule type" value="Genomic_DNA"/>
</dbReference>
<name>A0AAV4ZIB0_9HYPH</name>
<dbReference type="AlphaFoldDB" id="A0AAV4ZIB0"/>
<dbReference type="InterPro" id="IPR036397">
    <property type="entry name" value="RNaseH_sf"/>
</dbReference>
<accession>A0AAV4ZIB0</accession>
<feature type="domain" description="ExoI C-terminal" evidence="1">
    <location>
        <begin position="345"/>
        <end position="470"/>
    </location>
</feature>
<dbReference type="Proteomes" id="UP001055247">
    <property type="component" value="Unassembled WGS sequence"/>
</dbReference>
<dbReference type="SUPFAM" id="SSF53098">
    <property type="entry name" value="Ribonuclease H-like"/>
    <property type="match status" value="1"/>
</dbReference>
<dbReference type="PROSITE" id="PS51785">
    <property type="entry name" value="EXOI_C"/>
    <property type="match status" value="1"/>
</dbReference>
<proteinExistence type="predicted"/>
<gene>
    <name evidence="2" type="ORF">BHAOGJBA_1153</name>
</gene>
<dbReference type="InterPro" id="IPR058561">
    <property type="entry name" value="Exonuc_1_C"/>
</dbReference>
<dbReference type="Gene3D" id="3.30.420.10">
    <property type="entry name" value="Ribonuclease H-like superfamily/Ribonuclease H"/>
    <property type="match status" value="1"/>
</dbReference>
<evidence type="ECO:0000313" key="2">
    <source>
        <dbReference type="EMBL" id="GJD87648.1"/>
    </source>
</evidence>
<dbReference type="InterPro" id="IPR012337">
    <property type="entry name" value="RNaseH-like_sf"/>
</dbReference>
<sequence>MAATSNCDVICWDTETSDTDVRHGQIFDFAAVTSNLADLVETGTRTVRIRRLSYCIPAYGALSTNKLDPYALEASDRLDEFAAAASIHGILSPKPGRPLVVLGYNILSFDEEIVRTTFFRNLLDPYATSAKGVRRFDLLPAARLAHALDPESFRAGRDDAGTPSFRLEKIAPANGIGLNAHEALEDARATLALARRLRTAVPAAWETCLRASDRYEAERVFEAALARDEPIWVLAGGNSPVLEPVLPVAKVGRLLVHLKTSQLAESMRVGPWALDLDDWRESPLVRCRTNRMPIVLSAAAAAVLCEMHPDTFRIHPEDVPEPDRGWAEFRRVLASRVADADPWSQPADPSAEERIYDGFVDWSEKDRMREFRRLETWEERAAAFGRFRDPRIREFAARAIVEHGGMTHAGIVAAAGELAADEIADLAGVAFERPFTGDDSRWMTLAKGRLEGEGDLRYRNWLEAVATPETATPPPIVPVEADRRGQFGWSF</sequence>
<protein>
    <recommendedName>
        <fullName evidence="1">ExoI C-terminal domain-containing protein</fullName>
    </recommendedName>
</protein>
<reference evidence="2" key="1">
    <citation type="journal article" date="2016" name="Front. Microbiol.">
        <title>Genome Sequence of the Piezophilic, Mesophilic Sulfate-Reducing Bacterium Desulfovibrio indicus J2T.</title>
        <authorList>
            <person name="Cao J."/>
            <person name="Maignien L."/>
            <person name="Shao Z."/>
            <person name="Alain K."/>
            <person name="Jebbar M."/>
        </authorList>
    </citation>
    <scope>NUCLEOTIDE SEQUENCE</scope>
    <source>
        <strain evidence="2">DSM 16372</strain>
    </source>
</reference>
<evidence type="ECO:0000259" key="1">
    <source>
        <dbReference type="PROSITE" id="PS51785"/>
    </source>
</evidence>
<dbReference type="GO" id="GO:0003676">
    <property type="term" value="F:nucleic acid binding"/>
    <property type="evidence" value="ECO:0007669"/>
    <property type="project" value="InterPro"/>
</dbReference>
<organism evidence="2 3">
    <name type="scientific">Methylobacterium hispanicum</name>
    <dbReference type="NCBI Taxonomy" id="270350"/>
    <lineage>
        <taxon>Bacteria</taxon>
        <taxon>Pseudomonadati</taxon>
        <taxon>Pseudomonadota</taxon>
        <taxon>Alphaproteobacteria</taxon>
        <taxon>Hyphomicrobiales</taxon>
        <taxon>Methylobacteriaceae</taxon>
        <taxon>Methylobacterium</taxon>
    </lineage>
</organism>
<keyword evidence="3" id="KW-1185">Reference proteome</keyword>
<evidence type="ECO:0000313" key="3">
    <source>
        <dbReference type="Proteomes" id="UP001055247"/>
    </source>
</evidence>